<dbReference type="InterPro" id="IPR000836">
    <property type="entry name" value="PRTase_dom"/>
</dbReference>
<evidence type="ECO:0000313" key="2">
    <source>
        <dbReference type="EMBL" id="CVK33208.1"/>
    </source>
</evidence>
<reference evidence="2 3" key="1">
    <citation type="submission" date="2016-01" db="EMBL/GenBank/DDBJ databases">
        <authorList>
            <person name="Manzoor S."/>
        </authorList>
    </citation>
    <scope>NUCLEOTIDE SEQUENCE [LARGE SCALE GENOMIC DNA]</scope>
    <source>
        <strain evidence="2">Methanoculleus sp MAB1</strain>
    </source>
</reference>
<dbReference type="RefSeq" id="WP_062264047.1">
    <property type="nucleotide sequence ID" value="NZ_LT158599.1"/>
</dbReference>
<dbReference type="Proteomes" id="UP000069850">
    <property type="component" value="Chromosome 1"/>
</dbReference>
<proteinExistence type="predicted"/>
<feature type="domain" description="Phosphoribosyltransferase" evidence="1">
    <location>
        <begin position="42"/>
        <end position="178"/>
    </location>
</feature>
<keyword evidence="2" id="KW-0328">Glycosyltransferase</keyword>
<dbReference type="Gene3D" id="3.40.50.2020">
    <property type="match status" value="1"/>
</dbReference>
<gene>
    <name evidence="2" type="ORF">MMAB1_1995</name>
</gene>
<dbReference type="CDD" id="cd06223">
    <property type="entry name" value="PRTases_typeI"/>
    <property type="match status" value="1"/>
</dbReference>
<organism evidence="2 3">
    <name type="scientific">Methanoculleus bourgensis</name>
    <dbReference type="NCBI Taxonomy" id="83986"/>
    <lineage>
        <taxon>Archaea</taxon>
        <taxon>Methanobacteriati</taxon>
        <taxon>Methanobacteriota</taxon>
        <taxon>Stenosarchaea group</taxon>
        <taxon>Methanomicrobia</taxon>
        <taxon>Methanomicrobiales</taxon>
        <taxon>Methanomicrobiaceae</taxon>
        <taxon>Methanoculleus</taxon>
    </lineage>
</organism>
<evidence type="ECO:0000313" key="3">
    <source>
        <dbReference type="Proteomes" id="UP000069850"/>
    </source>
</evidence>
<dbReference type="SUPFAM" id="SSF53271">
    <property type="entry name" value="PRTase-like"/>
    <property type="match status" value="1"/>
</dbReference>
<dbReference type="GO" id="GO:0016757">
    <property type="term" value="F:glycosyltransferase activity"/>
    <property type="evidence" value="ECO:0007669"/>
    <property type="project" value="UniProtKB-KW"/>
</dbReference>
<dbReference type="KEGG" id="mema:MMAB1_1995"/>
<dbReference type="Gene3D" id="3.30.1310.20">
    <property type="entry name" value="PRTase-like"/>
    <property type="match status" value="1"/>
</dbReference>
<dbReference type="InterPro" id="IPR029057">
    <property type="entry name" value="PRTase-like"/>
</dbReference>
<protein>
    <submittedName>
        <fullName evidence="2">Phosphoribosyltransferase</fullName>
    </submittedName>
</protein>
<dbReference type="AlphaFoldDB" id="A0A0X3BMA1"/>
<dbReference type="Pfam" id="PF00156">
    <property type="entry name" value="Pribosyltran"/>
    <property type="match status" value="1"/>
</dbReference>
<dbReference type="EMBL" id="LT158599">
    <property type="protein sequence ID" value="CVK33208.1"/>
    <property type="molecule type" value="Genomic_DNA"/>
</dbReference>
<keyword evidence="2" id="KW-0808">Transferase</keyword>
<dbReference type="GeneID" id="27137734"/>
<dbReference type="OrthoDB" id="56536at2157"/>
<name>A0A0X3BMA1_9EURY</name>
<accession>A0A0X3BMA1</accession>
<evidence type="ECO:0000259" key="1">
    <source>
        <dbReference type="Pfam" id="PF00156"/>
    </source>
</evidence>
<sequence length="235" mass="25376">MLDTGRIIEDRAMRDRLGVFEDRTDAGRKLAAILAPMETIGDAVVCAIPAGGVPVGLEVARVLKAPLRMAVVRKVQIPWNPEAGFGAVTWDGRVFLNRGLMAGLDLSEAEVNAAVAKARKNVEERMEKFAGGHGREPELLGRTVILVDDGLATGYTMLAAIEAARAESPRQVIVAVPTGSLHAVTFIAGKADLVVCLNIRTSRVFAVAQAYERWHDITDQEVQELLIQARDMGLI</sequence>